<evidence type="ECO:0000313" key="2">
    <source>
        <dbReference type="Proteomes" id="UP000035199"/>
    </source>
</evidence>
<organism evidence="1 2">
    <name type="scientific">Corynebacterium mustelae</name>
    <dbReference type="NCBI Taxonomy" id="571915"/>
    <lineage>
        <taxon>Bacteria</taxon>
        <taxon>Bacillati</taxon>
        <taxon>Actinomycetota</taxon>
        <taxon>Actinomycetes</taxon>
        <taxon>Mycobacteriales</taxon>
        <taxon>Corynebacteriaceae</taxon>
        <taxon>Corynebacterium</taxon>
    </lineage>
</organism>
<dbReference type="Pfam" id="PF10722">
    <property type="entry name" value="YbjN"/>
    <property type="match status" value="1"/>
</dbReference>
<keyword evidence="2" id="KW-1185">Reference proteome</keyword>
<name>A0A0G3GV25_9CORY</name>
<protein>
    <submittedName>
        <fullName evidence="1">Putative bacterial sensory transduction regulator</fullName>
    </submittedName>
</protein>
<dbReference type="STRING" id="571915.CMUST_03350"/>
<accession>A0A0G3GV25</accession>
<dbReference type="EMBL" id="CP011542">
    <property type="protein sequence ID" value="AKK05014.1"/>
    <property type="molecule type" value="Genomic_DNA"/>
</dbReference>
<sequence length="295" mass="31810">MTSVVTSARIVAALDRCGVTTGTVVDGGVQLMVPNGQITFQLATNAAMIRMFAQWRGEAVTPDTQQRLCAAIMDLNADRYMPKLIWQTSAAGAIRVSAEQRMLTGQGLSDDQLARFIDLTIRTTLEAFADIEQVVPETVTWPVGTPLMLTDWSPNVAVPASLAQVESVFAAQGWAYQLLDGVMMTSSEGFCVDIDFPSQLYLGVRVSHPQAPLAPSQLAAVQKWANDRNVAGTLGICTVNPNDDGTLYVASDYVFIADTGATNEQLAEWILAAISVQTGNLVDFSRTFHILPPVQ</sequence>
<reference evidence="1 2" key="1">
    <citation type="journal article" date="2015" name="Genome Announc.">
        <title>Complete Genome Sequence of the Type Strain Corynebacterium mustelae DSM 45274, Isolated from Various Tissues of a Male Ferret with Lethal Sepsis.</title>
        <authorList>
            <person name="Ruckert C."/>
            <person name="Eimer J."/>
            <person name="Winkler A."/>
            <person name="Tauch A."/>
        </authorList>
    </citation>
    <scope>NUCLEOTIDE SEQUENCE [LARGE SCALE GENOMIC DNA]</scope>
    <source>
        <strain evidence="1 2">DSM 45274</strain>
    </source>
</reference>
<dbReference type="KEGG" id="cmv:CMUST_03350"/>
<dbReference type="Proteomes" id="UP000035199">
    <property type="component" value="Chromosome"/>
</dbReference>
<dbReference type="RefSeq" id="WP_047261314.1">
    <property type="nucleotide sequence ID" value="NZ_CP011542.1"/>
</dbReference>
<dbReference type="InterPro" id="IPR019660">
    <property type="entry name" value="Put_sensory_transdc_reg_YbjN"/>
</dbReference>
<dbReference type="PATRIC" id="fig|571915.4.peg.709"/>
<proteinExistence type="predicted"/>
<dbReference type="AlphaFoldDB" id="A0A0G3GV25"/>
<evidence type="ECO:0000313" key="1">
    <source>
        <dbReference type="EMBL" id="AKK05014.1"/>
    </source>
</evidence>
<reference evidence="2" key="2">
    <citation type="submission" date="2015-05" db="EMBL/GenBank/DDBJ databases">
        <title>Complete genome sequence of Corynebacterium mustelae DSM 45274, isolated from various tissues of a male ferret with lethal sepsis.</title>
        <authorList>
            <person name="Ruckert C."/>
            <person name="Albersmeier A."/>
            <person name="Winkler A."/>
            <person name="Tauch A."/>
        </authorList>
    </citation>
    <scope>NUCLEOTIDE SEQUENCE [LARGE SCALE GENOMIC DNA]</scope>
    <source>
        <strain evidence="2">DSM 45274</strain>
    </source>
</reference>
<dbReference type="OrthoDB" id="4428540at2"/>
<gene>
    <name evidence="1" type="ORF">CMUST_03350</name>
</gene>